<dbReference type="RefSeq" id="WP_175278126.1">
    <property type="nucleotide sequence ID" value="NZ_CP054836.1"/>
</dbReference>
<dbReference type="AlphaFoldDB" id="A0A6N1VKF6"/>
<dbReference type="EMBL" id="CP054836">
    <property type="protein sequence ID" value="QKV20235.1"/>
    <property type="molecule type" value="Genomic_DNA"/>
</dbReference>
<evidence type="ECO:0000313" key="1">
    <source>
        <dbReference type="EMBL" id="QKV20235.1"/>
    </source>
</evidence>
<gene>
    <name evidence="1" type="ORF">HTY61_18150</name>
</gene>
<protein>
    <submittedName>
        <fullName evidence="1">Phage GP46 family protein</fullName>
    </submittedName>
</protein>
<proteinExistence type="predicted"/>
<dbReference type="InterPro" id="IPR010877">
    <property type="entry name" value="Phage_Mu_Gp46"/>
</dbReference>
<dbReference type="KEGG" id="orm:HTY61_18150"/>
<dbReference type="Proteomes" id="UP000509367">
    <property type="component" value="Chromosome"/>
</dbReference>
<name>A0A6N1VKF6_9HYPH</name>
<keyword evidence="2" id="KW-1185">Reference proteome</keyword>
<accession>A0A6N1VKF6</accession>
<evidence type="ECO:0000313" key="2">
    <source>
        <dbReference type="Proteomes" id="UP000509367"/>
    </source>
</evidence>
<organism evidence="1 2">
    <name type="scientific">Oricola thermophila</name>
    <dbReference type="NCBI Taxonomy" id="2742145"/>
    <lineage>
        <taxon>Bacteria</taxon>
        <taxon>Pseudomonadati</taxon>
        <taxon>Pseudomonadota</taxon>
        <taxon>Alphaproteobacteria</taxon>
        <taxon>Hyphomicrobiales</taxon>
        <taxon>Ahrensiaceae</taxon>
        <taxon>Oricola</taxon>
    </lineage>
</organism>
<sequence length="176" mass="19132">MKIIPIEQGREPLLDPDIAWNGIVGDLATTSLDDEQNPGGLRATQALATAVLICLMTDRRVDESELRDGDENRGWPGDSFGVDPGDPPLGSKLWILRRRALTAEIETLAEDYAREALQTLVDQGAVARFDVTATANRSAGRLDLEVTAYGRAGAEVYNQKFAVLWDQLNGISNPLA</sequence>
<dbReference type="Pfam" id="PF07409">
    <property type="entry name" value="GP46"/>
    <property type="match status" value="1"/>
</dbReference>
<reference evidence="1 2" key="1">
    <citation type="submission" date="2020-06" db="EMBL/GenBank/DDBJ databases">
        <title>Oricola thermophila sp. nov. isolated from a tidal sediments.</title>
        <authorList>
            <person name="Kwon K.K."/>
            <person name="Yang S.-H."/>
            <person name="Park M.-J."/>
        </authorList>
    </citation>
    <scope>NUCLEOTIDE SEQUENCE [LARGE SCALE GENOMIC DNA]</scope>
    <source>
        <strain evidence="1 2">MEBiC13590</strain>
    </source>
</reference>